<feature type="compositionally biased region" description="Low complexity" evidence="1">
    <location>
        <begin position="156"/>
        <end position="169"/>
    </location>
</feature>
<dbReference type="GeneID" id="95396205"/>
<feature type="compositionally biased region" description="Gly residues" evidence="1">
    <location>
        <begin position="170"/>
        <end position="179"/>
    </location>
</feature>
<dbReference type="Gene3D" id="3.40.830.10">
    <property type="entry name" value="LigB-like"/>
    <property type="match status" value="1"/>
</dbReference>
<name>A0A7W5VNU3_9ACTN</name>
<dbReference type="EMBL" id="JACIBV010000001">
    <property type="protein sequence ID" value="MBB3731507.1"/>
    <property type="molecule type" value="Genomic_DNA"/>
</dbReference>
<protein>
    <recommendedName>
        <fullName evidence="4">Extradiol ring-cleavage dioxygenase class III enzyme subunit B domain-containing protein</fullName>
    </recommendedName>
</protein>
<organism evidence="2 3">
    <name type="scientific">Nonomuraea dietziae</name>
    <dbReference type="NCBI Taxonomy" id="65515"/>
    <lineage>
        <taxon>Bacteria</taxon>
        <taxon>Bacillati</taxon>
        <taxon>Actinomycetota</taxon>
        <taxon>Actinomycetes</taxon>
        <taxon>Streptosporangiales</taxon>
        <taxon>Streptosporangiaceae</taxon>
        <taxon>Nonomuraea</taxon>
    </lineage>
</organism>
<dbReference type="RefSeq" id="WP_183657616.1">
    <property type="nucleotide sequence ID" value="NZ_BAAAXX010000031.1"/>
</dbReference>
<feature type="compositionally biased region" description="Low complexity" evidence="1">
    <location>
        <begin position="122"/>
        <end position="135"/>
    </location>
</feature>
<evidence type="ECO:0000313" key="2">
    <source>
        <dbReference type="EMBL" id="MBB3731507.1"/>
    </source>
</evidence>
<sequence>MLVAAAVCPHPPLIVPELAGAAAPELDGLRAACAAAIGAVLAVDHDLLVVVGSDERTRAYGGQAAGTLGPWGVDVRVGEGEPVLPLSLTIGRWLLARQPNTEAAGDPISQPMTGAPGEPTSEAAGEPNAGAPGEPVSQPTTGAPGEPISQPTTGAPGEPTSEPTSEPTGGTAGGRGGTAAAGRGLMFQGVASDASVAECLALGAELVQGRRTALLVMGDGSACLTEKSPGYLHPAAVPYNEEIVRALAEADTGALAAMDPAEAAALWVAGRAALQVLAGAAEGAALRPALLDESSPYGVGYFVATWLEGRAP</sequence>
<feature type="region of interest" description="Disordered" evidence="1">
    <location>
        <begin position="102"/>
        <end position="179"/>
    </location>
</feature>
<gene>
    <name evidence="2" type="ORF">FHR33_007367</name>
</gene>
<proteinExistence type="predicted"/>
<evidence type="ECO:0008006" key="4">
    <source>
        <dbReference type="Google" id="ProtNLM"/>
    </source>
</evidence>
<keyword evidence="3" id="KW-1185">Reference proteome</keyword>
<reference evidence="2 3" key="1">
    <citation type="submission" date="2020-08" db="EMBL/GenBank/DDBJ databases">
        <title>Sequencing the genomes of 1000 actinobacteria strains.</title>
        <authorList>
            <person name="Klenk H.-P."/>
        </authorList>
    </citation>
    <scope>NUCLEOTIDE SEQUENCE [LARGE SCALE GENOMIC DNA]</scope>
    <source>
        <strain evidence="2 3">DSM 44320</strain>
    </source>
</reference>
<comment type="caution">
    <text evidence="2">The sequence shown here is derived from an EMBL/GenBank/DDBJ whole genome shotgun (WGS) entry which is preliminary data.</text>
</comment>
<accession>A0A7W5VNU3</accession>
<evidence type="ECO:0000256" key="1">
    <source>
        <dbReference type="SAM" id="MobiDB-lite"/>
    </source>
</evidence>
<dbReference type="Proteomes" id="UP000579945">
    <property type="component" value="Unassembled WGS sequence"/>
</dbReference>
<dbReference type="AlphaFoldDB" id="A0A7W5VNU3"/>
<dbReference type="SUPFAM" id="SSF53213">
    <property type="entry name" value="LigB-like"/>
    <property type="match status" value="1"/>
</dbReference>
<evidence type="ECO:0000313" key="3">
    <source>
        <dbReference type="Proteomes" id="UP000579945"/>
    </source>
</evidence>